<dbReference type="Gene3D" id="3.60.15.10">
    <property type="entry name" value="Ribonuclease Z/Hydroxyacylglutathione hydrolase-like"/>
    <property type="match status" value="1"/>
</dbReference>
<evidence type="ECO:0000313" key="3">
    <source>
        <dbReference type="Proteomes" id="UP000839052"/>
    </source>
</evidence>
<organism evidence="2 3">
    <name type="scientific">Candidatus Nitrotoga arctica</name>
    <dbReference type="NCBI Taxonomy" id="453162"/>
    <lineage>
        <taxon>Bacteria</taxon>
        <taxon>Pseudomonadati</taxon>
        <taxon>Pseudomonadota</taxon>
        <taxon>Betaproteobacteria</taxon>
        <taxon>Nitrosomonadales</taxon>
        <taxon>Gallionellaceae</taxon>
        <taxon>Candidatus Nitrotoga</taxon>
    </lineage>
</organism>
<accession>A0ABN8AM78</accession>
<evidence type="ECO:0000313" key="2">
    <source>
        <dbReference type="EMBL" id="CAG9933848.1"/>
    </source>
</evidence>
<protein>
    <submittedName>
        <fullName evidence="2">Metal-dependent hydrolases of the beta-lactamase superfamily I</fullName>
    </submittedName>
</protein>
<dbReference type="GO" id="GO:0016787">
    <property type="term" value="F:hydrolase activity"/>
    <property type="evidence" value="ECO:0007669"/>
    <property type="project" value="UniProtKB-KW"/>
</dbReference>
<dbReference type="InterPro" id="IPR001279">
    <property type="entry name" value="Metallo-B-lactamas"/>
</dbReference>
<keyword evidence="2" id="KW-0378">Hydrolase</keyword>
<proteinExistence type="predicted"/>
<feature type="domain" description="Metallo-beta-lactamase" evidence="1">
    <location>
        <begin position="11"/>
        <end position="189"/>
    </location>
</feature>
<sequence>MRFASLGSGSEGNALVVQAGKTFVLMDCGFTLTDTCMRLARLGLAPGCLNGIVVTHEHGDHIAGVARLARKYSIPIWLTHGTFRAQFKFLSNIPKLTKIDSHRPFAIDGLLVQPFPVPHDAAEPVQYMFSDGAKRLGVLTDIGCSTPHIEVTLSGCDALVLECNHDAALLANSNYPLSLKQRVGGRFGHLNNADAAALLARLDYSRLQHIVAAHLSRKNNTPELAVYALSTALNCNPEWVAVAGQDEGLAWREIV</sequence>
<dbReference type="SUPFAM" id="SSF56281">
    <property type="entry name" value="Metallo-hydrolase/oxidoreductase"/>
    <property type="match status" value="1"/>
</dbReference>
<reference evidence="2 3" key="1">
    <citation type="submission" date="2021-10" db="EMBL/GenBank/DDBJ databases">
        <authorList>
            <person name="Koch H."/>
        </authorList>
    </citation>
    <scope>NUCLEOTIDE SEQUENCE [LARGE SCALE GENOMIC DNA]</scope>
    <source>
        <strain evidence="2">6680</strain>
    </source>
</reference>
<dbReference type="Pfam" id="PF12706">
    <property type="entry name" value="Lactamase_B_2"/>
    <property type="match status" value="1"/>
</dbReference>
<dbReference type="PANTHER" id="PTHR47619:SF1">
    <property type="entry name" value="EXODEOXYRIBONUCLEASE WALJ"/>
    <property type="match status" value="1"/>
</dbReference>
<dbReference type="RefSeq" id="WP_239797564.1">
    <property type="nucleotide sequence ID" value="NZ_OU912926.1"/>
</dbReference>
<dbReference type="EMBL" id="OU912926">
    <property type="protein sequence ID" value="CAG9933848.1"/>
    <property type="molecule type" value="Genomic_DNA"/>
</dbReference>
<keyword evidence="3" id="KW-1185">Reference proteome</keyword>
<dbReference type="SMART" id="SM00849">
    <property type="entry name" value="Lactamase_B"/>
    <property type="match status" value="1"/>
</dbReference>
<gene>
    <name evidence="2" type="ORF">NTG6680_2599</name>
</gene>
<dbReference type="PANTHER" id="PTHR47619">
    <property type="entry name" value="METALLO-HYDROLASE YYCJ-RELATED"/>
    <property type="match status" value="1"/>
</dbReference>
<dbReference type="InterPro" id="IPR052533">
    <property type="entry name" value="WalJ/YycJ-like"/>
</dbReference>
<dbReference type="Proteomes" id="UP000839052">
    <property type="component" value="Chromosome"/>
</dbReference>
<evidence type="ECO:0000259" key="1">
    <source>
        <dbReference type="SMART" id="SM00849"/>
    </source>
</evidence>
<name>A0ABN8AM78_9PROT</name>
<dbReference type="InterPro" id="IPR036866">
    <property type="entry name" value="RibonucZ/Hydroxyglut_hydro"/>
</dbReference>